<proteinExistence type="predicted"/>
<feature type="compositionally biased region" description="Polar residues" evidence="1">
    <location>
        <begin position="208"/>
        <end position="219"/>
    </location>
</feature>
<dbReference type="Proteomes" id="UP001552299">
    <property type="component" value="Unassembled WGS sequence"/>
</dbReference>
<evidence type="ECO:0000256" key="1">
    <source>
        <dbReference type="SAM" id="MobiDB-lite"/>
    </source>
</evidence>
<protein>
    <submittedName>
        <fullName evidence="2">Uncharacterized protein</fullName>
    </submittedName>
</protein>
<dbReference type="EMBL" id="JANQDX010000019">
    <property type="protein sequence ID" value="KAL0904338.1"/>
    <property type="molecule type" value="Genomic_DNA"/>
</dbReference>
<evidence type="ECO:0000313" key="2">
    <source>
        <dbReference type="EMBL" id="KAL0904338.1"/>
    </source>
</evidence>
<gene>
    <name evidence="2" type="ORF">M5K25_026430</name>
</gene>
<comment type="caution">
    <text evidence="2">The sequence shown here is derived from an EMBL/GenBank/DDBJ whole genome shotgun (WGS) entry which is preliminary data.</text>
</comment>
<feature type="compositionally biased region" description="Basic residues" evidence="1">
    <location>
        <begin position="151"/>
        <end position="161"/>
    </location>
</feature>
<dbReference type="AlphaFoldDB" id="A0ABD0TXF4"/>
<feature type="region of interest" description="Disordered" evidence="1">
    <location>
        <begin position="128"/>
        <end position="165"/>
    </location>
</feature>
<feature type="compositionally biased region" description="Basic and acidic residues" evidence="1">
    <location>
        <begin position="130"/>
        <end position="144"/>
    </location>
</feature>
<organism evidence="2 3">
    <name type="scientific">Dendrobium thyrsiflorum</name>
    <name type="common">Pinecone-like raceme dendrobium</name>
    <name type="synonym">Orchid</name>
    <dbReference type="NCBI Taxonomy" id="117978"/>
    <lineage>
        <taxon>Eukaryota</taxon>
        <taxon>Viridiplantae</taxon>
        <taxon>Streptophyta</taxon>
        <taxon>Embryophyta</taxon>
        <taxon>Tracheophyta</taxon>
        <taxon>Spermatophyta</taxon>
        <taxon>Magnoliopsida</taxon>
        <taxon>Liliopsida</taxon>
        <taxon>Asparagales</taxon>
        <taxon>Orchidaceae</taxon>
        <taxon>Epidendroideae</taxon>
        <taxon>Malaxideae</taxon>
        <taxon>Dendrobiinae</taxon>
        <taxon>Dendrobium</taxon>
    </lineage>
</organism>
<reference evidence="2 3" key="1">
    <citation type="journal article" date="2024" name="Plant Biotechnol. J.">
        <title>Dendrobium thyrsiflorum genome and its molecular insights into genes involved in important horticultural traits.</title>
        <authorList>
            <person name="Chen B."/>
            <person name="Wang J.Y."/>
            <person name="Zheng P.J."/>
            <person name="Li K.L."/>
            <person name="Liang Y.M."/>
            <person name="Chen X.F."/>
            <person name="Zhang C."/>
            <person name="Zhao X."/>
            <person name="He X."/>
            <person name="Zhang G.Q."/>
            <person name="Liu Z.J."/>
            <person name="Xu Q."/>
        </authorList>
    </citation>
    <scope>NUCLEOTIDE SEQUENCE [LARGE SCALE GENOMIC DNA]</scope>
    <source>
        <strain evidence="2">GZMU011</strain>
    </source>
</reference>
<name>A0ABD0TXF4_DENTH</name>
<accession>A0ABD0TXF4</accession>
<feature type="region of interest" description="Disordered" evidence="1">
    <location>
        <begin position="184"/>
        <end position="221"/>
    </location>
</feature>
<feature type="compositionally biased region" description="Basic residues" evidence="1">
    <location>
        <begin position="198"/>
        <end position="207"/>
    </location>
</feature>
<sequence>MVGARGHRGRKSFFIPPRKEIRVWGLQVYLSERGAVVSPQAGTYEYPFLAVGAAPVSHPTALEKSAYRRFAGPSRTPKKRLLDHPLRHKHRDALPSTTWLTGSTLTSRTNTRVRELVSSRGFLRSKCRNVRSERKGKSAGERSRTATKGAGWRRRRRRRTNSRQAPVVLPIKLSQLPIRLEEVVERAKPNSGGEGGSRPKKRTRGRKLNNNVGGATPNNDEGVVVELPSLLSIKLS</sequence>
<keyword evidence="3" id="KW-1185">Reference proteome</keyword>
<evidence type="ECO:0000313" key="3">
    <source>
        <dbReference type="Proteomes" id="UP001552299"/>
    </source>
</evidence>